<protein>
    <recommendedName>
        <fullName evidence="2">DUF1707 domain-containing protein</fullName>
    </recommendedName>
</protein>
<proteinExistence type="predicted"/>
<name>A0A1C5K658_9ACTN</name>
<sequence length="199" mass="21353">MDARDGMRAADADRQETADRLRVALEEGRLDLHEYDERLQRAYAAKTYGELDGVLADLPGPAVTGRSGPVPAQPGGERSGAVVGSEGAYPVASVTPEPPSRMAPVTPGGGPVTGGAGQWLLEEWSPWLRVAAILTAIWLLSSLGDRDIDGYWPAWVLGPWGAVLLFRTAGGLATGEPARVVARRAERRRRRQARRGRGH</sequence>
<reference evidence="3 4" key="1">
    <citation type="submission" date="2016-06" db="EMBL/GenBank/DDBJ databases">
        <authorList>
            <person name="Kjaerup R.B."/>
            <person name="Dalgaard T.S."/>
            <person name="Juul-Madsen H.R."/>
        </authorList>
    </citation>
    <scope>NUCLEOTIDE SEQUENCE [LARGE SCALE GENOMIC DNA]</scope>
    <source>
        <strain evidence="3 4">DSM 45097</strain>
    </source>
</reference>
<gene>
    <name evidence="3" type="ORF">GA0074704_5597</name>
</gene>
<evidence type="ECO:0000313" key="3">
    <source>
        <dbReference type="EMBL" id="SCG78235.1"/>
    </source>
</evidence>
<feature type="domain" description="DUF1707" evidence="2">
    <location>
        <begin position="7"/>
        <end position="59"/>
    </location>
</feature>
<dbReference type="PANTHER" id="PTHR40763">
    <property type="entry name" value="MEMBRANE PROTEIN-RELATED"/>
    <property type="match status" value="1"/>
</dbReference>
<dbReference type="PANTHER" id="PTHR40763:SF4">
    <property type="entry name" value="DUF1707 DOMAIN-CONTAINING PROTEIN"/>
    <property type="match status" value="1"/>
</dbReference>
<accession>A0A1C5K658</accession>
<dbReference type="EMBL" id="LT607751">
    <property type="protein sequence ID" value="SCG78235.1"/>
    <property type="molecule type" value="Genomic_DNA"/>
</dbReference>
<feature type="region of interest" description="Disordered" evidence="1">
    <location>
        <begin position="62"/>
        <end position="85"/>
    </location>
</feature>
<evidence type="ECO:0000259" key="2">
    <source>
        <dbReference type="Pfam" id="PF08044"/>
    </source>
</evidence>
<evidence type="ECO:0000256" key="1">
    <source>
        <dbReference type="SAM" id="MobiDB-lite"/>
    </source>
</evidence>
<organism evidence="3 4">
    <name type="scientific">Micromonospora siamensis</name>
    <dbReference type="NCBI Taxonomy" id="299152"/>
    <lineage>
        <taxon>Bacteria</taxon>
        <taxon>Bacillati</taxon>
        <taxon>Actinomycetota</taxon>
        <taxon>Actinomycetes</taxon>
        <taxon>Micromonosporales</taxon>
        <taxon>Micromonosporaceae</taxon>
        <taxon>Micromonospora</taxon>
    </lineage>
</organism>
<dbReference type="AlphaFoldDB" id="A0A1C5K658"/>
<dbReference type="RefSeq" id="WP_231926702.1">
    <property type="nucleotide sequence ID" value="NZ_JBHLYF010000033.1"/>
</dbReference>
<dbReference type="InterPro" id="IPR012551">
    <property type="entry name" value="DUF1707_SHOCT-like"/>
</dbReference>
<dbReference type="Proteomes" id="UP000198210">
    <property type="component" value="Chromosome I"/>
</dbReference>
<dbReference type="Pfam" id="PF08044">
    <property type="entry name" value="DUF1707"/>
    <property type="match status" value="1"/>
</dbReference>
<keyword evidence="4" id="KW-1185">Reference proteome</keyword>
<evidence type="ECO:0000313" key="4">
    <source>
        <dbReference type="Proteomes" id="UP000198210"/>
    </source>
</evidence>